<gene>
    <name evidence="1" type="ORF">TPSB3V08_LOCUS1074</name>
</gene>
<dbReference type="AlphaFoldDB" id="A0A7R9GTF7"/>
<evidence type="ECO:0000313" key="1">
    <source>
        <dbReference type="EMBL" id="CAD7397289.1"/>
    </source>
</evidence>
<protein>
    <submittedName>
        <fullName evidence="1">Uncharacterized protein</fullName>
    </submittedName>
</protein>
<sequence length="102" mass="11766">MAFNIQMTWRNSHRGQPGRVLLSTRTDHIRRLCGDSFQGDEERSILELIYQHSRGRRVGNQLGTPNLSRPDRDLNPDLLRHQQVRVSSGHLLKRPIISACDL</sequence>
<dbReference type="EMBL" id="OD000366">
    <property type="protein sequence ID" value="CAD7397289.1"/>
    <property type="molecule type" value="Genomic_DNA"/>
</dbReference>
<organism evidence="1">
    <name type="scientific">Timema poppense</name>
    <name type="common">Walking stick</name>
    <dbReference type="NCBI Taxonomy" id="170557"/>
    <lineage>
        <taxon>Eukaryota</taxon>
        <taxon>Metazoa</taxon>
        <taxon>Ecdysozoa</taxon>
        <taxon>Arthropoda</taxon>
        <taxon>Hexapoda</taxon>
        <taxon>Insecta</taxon>
        <taxon>Pterygota</taxon>
        <taxon>Neoptera</taxon>
        <taxon>Polyneoptera</taxon>
        <taxon>Phasmatodea</taxon>
        <taxon>Timematodea</taxon>
        <taxon>Timematoidea</taxon>
        <taxon>Timematidae</taxon>
        <taxon>Timema</taxon>
    </lineage>
</organism>
<name>A0A7R9GTF7_TIMPO</name>
<reference evidence="1" key="1">
    <citation type="submission" date="2020-11" db="EMBL/GenBank/DDBJ databases">
        <authorList>
            <person name="Tran Van P."/>
        </authorList>
    </citation>
    <scope>NUCLEOTIDE SEQUENCE</scope>
</reference>
<proteinExistence type="predicted"/>
<accession>A0A7R9GTF7</accession>